<dbReference type="Proteomes" id="UP001282288">
    <property type="component" value="Unassembled WGS sequence"/>
</dbReference>
<comment type="caution">
    <text evidence="1">The sequence shown here is derived from an EMBL/GenBank/DDBJ whole genome shotgun (WGS) entry which is preliminary data.</text>
</comment>
<dbReference type="Proteomes" id="UP001272987">
    <property type="component" value="Unassembled WGS sequence"/>
</dbReference>
<dbReference type="EMBL" id="JARAWC010000029">
    <property type="protein sequence ID" value="MDX2964314.1"/>
    <property type="molecule type" value="Genomic_DNA"/>
</dbReference>
<dbReference type="EMBL" id="JARAWP010000002">
    <property type="protein sequence ID" value="MDX3017135.1"/>
    <property type="molecule type" value="Genomic_DNA"/>
</dbReference>
<name>A0AAP6BGJ8_9ACTN</name>
<keyword evidence="3" id="KW-1185">Reference proteome</keyword>
<evidence type="ECO:0000313" key="1">
    <source>
        <dbReference type="EMBL" id="MDX2964314.1"/>
    </source>
</evidence>
<protein>
    <submittedName>
        <fullName evidence="1">Uncharacterized protein</fullName>
    </submittedName>
</protein>
<evidence type="ECO:0000313" key="3">
    <source>
        <dbReference type="Proteomes" id="UP001272987"/>
    </source>
</evidence>
<evidence type="ECO:0000313" key="4">
    <source>
        <dbReference type="Proteomes" id="UP001282288"/>
    </source>
</evidence>
<reference evidence="1 3" key="1">
    <citation type="journal article" date="2023" name="Microb. Genom.">
        <title>Mesoterricola silvestris gen. nov., sp. nov., Mesoterricola sediminis sp. nov., Geothrix oryzae sp. nov., Geothrix edaphica sp. nov., Geothrix rubra sp. nov., and Geothrix limicola sp. nov., six novel members of Acidobacteriota isolated from soils.</title>
        <authorList>
            <person name="Weisberg A.J."/>
            <person name="Pearce E."/>
            <person name="Kramer C.G."/>
            <person name="Chang J.H."/>
            <person name="Clarke C.R."/>
        </authorList>
    </citation>
    <scope>NUCLEOTIDE SEQUENCE</scope>
    <source>
        <strain evidence="2 3">NB05-1H</strain>
        <strain evidence="1">NRRL_B-16521</strain>
    </source>
</reference>
<evidence type="ECO:0000313" key="2">
    <source>
        <dbReference type="EMBL" id="MDX3017135.1"/>
    </source>
</evidence>
<accession>A0AAP6BGJ8</accession>
<gene>
    <name evidence="1" type="ORF">PV399_32045</name>
    <name evidence="2" type="ORF">PV666_04475</name>
</gene>
<organism evidence="1 4">
    <name type="scientific">Streptomyces acidiscabies</name>
    <dbReference type="NCBI Taxonomy" id="42234"/>
    <lineage>
        <taxon>Bacteria</taxon>
        <taxon>Bacillati</taxon>
        <taxon>Actinomycetota</taxon>
        <taxon>Actinomycetes</taxon>
        <taxon>Kitasatosporales</taxon>
        <taxon>Streptomycetaceae</taxon>
        <taxon>Streptomyces</taxon>
    </lineage>
</organism>
<sequence length="77" mass="8918">MTTNWAAFHTAEPALAATVEARFALQASYVKEVEPPEPFHLFRVELTDVTRTFVEDETYLVVELWEPGKPLRTIKRR</sequence>
<proteinExistence type="predicted"/>
<dbReference type="AlphaFoldDB" id="A0AAP6BGJ8"/>